<keyword evidence="2" id="KW-1185">Reference proteome</keyword>
<protein>
    <recommendedName>
        <fullName evidence="3">Endonuclease/exonuclease/phosphatase domain-containing protein</fullName>
    </recommendedName>
</protein>
<dbReference type="OrthoDB" id="6090099at2759"/>
<proteinExistence type="predicted"/>
<name>A0A6J8D0F7_MYTCO</name>
<organism evidence="1 2">
    <name type="scientific">Mytilus coruscus</name>
    <name type="common">Sea mussel</name>
    <dbReference type="NCBI Taxonomy" id="42192"/>
    <lineage>
        <taxon>Eukaryota</taxon>
        <taxon>Metazoa</taxon>
        <taxon>Spiralia</taxon>
        <taxon>Lophotrochozoa</taxon>
        <taxon>Mollusca</taxon>
        <taxon>Bivalvia</taxon>
        <taxon>Autobranchia</taxon>
        <taxon>Pteriomorphia</taxon>
        <taxon>Mytilida</taxon>
        <taxon>Mytiloidea</taxon>
        <taxon>Mytilidae</taxon>
        <taxon>Mytilinae</taxon>
        <taxon>Mytilus</taxon>
    </lineage>
</organism>
<dbReference type="Proteomes" id="UP000507470">
    <property type="component" value="Unassembled WGS sequence"/>
</dbReference>
<gene>
    <name evidence="1" type="ORF">MCOR_35414</name>
</gene>
<sequence length="169" mass="18769">MSQGPLRVPVHTTSNNSKRLLHIENGCSASNANCKTSNTNDMLQSEQANRILNKSNNFHGSRQNRVDRYFGLNLSDHFPIMCTFNLGDSLIRLNLSNTSTNIAWNKALSNGSLTDYAFAVSQNICTVDTNQTDIEKYYSEIINGLVLAAKDTLPIVKHRDIGNHIGMII</sequence>
<dbReference type="AlphaFoldDB" id="A0A6J8D0F7"/>
<dbReference type="EMBL" id="CACVKT020006394">
    <property type="protein sequence ID" value="CAC5401319.1"/>
    <property type="molecule type" value="Genomic_DNA"/>
</dbReference>
<evidence type="ECO:0000313" key="1">
    <source>
        <dbReference type="EMBL" id="CAC5401319.1"/>
    </source>
</evidence>
<accession>A0A6J8D0F7</accession>
<evidence type="ECO:0008006" key="3">
    <source>
        <dbReference type="Google" id="ProtNLM"/>
    </source>
</evidence>
<reference evidence="1 2" key="1">
    <citation type="submission" date="2020-06" db="EMBL/GenBank/DDBJ databases">
        <authorList>
            <person name="Li R."/>
            <person name="Bekaert M."/>
        </authorList>
    </citation>
    <scope>NUCLEOTIDE SEQUENCE [LARGE SCALE GENOMIC DNA]</scope>
    <source>
        <strain evidence="2">wild</strain>
    </source>
</reference>
<evidence type="ECO:0000313" key="2">
    <source>
        <dbReference type="Proteomes" id="UP000507470"/>
    </source>
</evidence>